<dbReference type="EMBL" id="JADEWN010000001">
    <property type="protein sequence ID" value="MBE9188791.1"/>
    <property type="molecule type" value="Genomic_DNA"/>
</dbReference>
<dbReference type="Gene3D" id="2.130.10.10">
    <property type="entry name" value="YVTN repeat-like/Quinoprotein amine dehydrogenase"/>
    <property type="match status" value="1"/>
</dbReference>
<sequence length="321" mass="35050">MTGFVQQTIELSRIDASYDELLIVGTNDGLLLFSKSEQRTELEDRNITAIAPSRNGVWVVVDRKSVWHRDDRGEWQLVTSTIQDLQLNCIEPLNGKVLAGTSDAHLLWVAHGSIEFINSFDLVSGRVKWYTPWGGPPSVRSLAVGHSGELYANVHVGGILRSKDRGRSWQPTIDLHSDVHQVLTVPDRPSFVLAATAKGLATSIYGGDSWSFDQANLHATYSRAVAVCGKTILMSTSVGPSGAKAAIYRRSLDQPGTFEKCEQGLPQWFSNNIDTASLTALKDKAAFGTSDGQLFVSEDAGLTWKQLASGLPSIHCLTFLH</sequence>
<comment type="caution">
    <text evidence="1">The sequence shown here is derived from an EMBL/GenBank/DDBJ whole genome shotgun (WGS) entry which is preliminary data.</text>
</comment>
<evidence type="ECO:0000313" key="1">
    <source>
        <dbReference type="EMBL" id="MBE9188791.1"/>
    </source>
</evidence>
<accession>A0ABR9UKH9</accession>
<evidence type="ECO:0000313" key="2">
    <source>
        <dbReference type="Proteomes" id="UP000651156"/>
    </source>
</evidence>
<protein>
    <recommendedName>
        <fullName evidence="3">Glycosyl hydrolase</fullName>
    </recommendedName>
</protein>
<proteinExistence type="predicted"/>
<dbReference type="InterPro" id="IPR015943">
    <property type="entry name" value="WD40/YVTN_repeat-like_dom_sf"/>
</dbReference>
<dbReference type="SUPFAM" id="SSF110296">
    <property type="entry name" value="Oligoxyloglucan reducing end-specific cellobiohydrolase"/>
    <property type="match status" value="1"/>
</dbReference>
<reference evidence="1 2" key="1">
    <citation type="submission" date="2020-10" db="EMBL/GenBank/DDBJ databases">
        <authorList>
            <person name="Castelo-Branco R."/>
            <person name="Eusebio N."/>
            <person name="Adriana R."/>
            <person name="Vieira A."/>
            <person name="Brugerolle De Fraissinette N."/>
            <person name="Rezende De Castro R."/>
            <person name="Schneider M.P."/>
            <person name="Vasconcelos V."/>
            <person name="Leao P.N."/>
        </authorList>
    </citation>
    <scope>NUCLEOTIDE SEQUENCE [LARGE SCALE GENOMIC DNA]</scope>
    <source>
        <strain evidence="1 2">LEGE 06123</strain>
    </source>
</reference>
<organism evidence="1 2">
    <name type="scientific">Gloeocapsopsis crepidinum LEGE 06123</name>
    <dbReference type="NCBI Taxonomy" id="588587"/>
    <lineage>
        <taxon>Bacteria</taxon>
        <taxon>Bacillati</taxon>
        <taxon>Cyanobacteriota</taxon>
        <taxon>Cyanophyceae</taxon>
        <taxon>Oscillatoriophycideae</taxon>
        <taxon>Chroococcales</taxon>
        <taxon>Chroococcaceae</taxon>
        <taxon>Gloeocapsopsis</taxon>
    </lineage>
</organism>
<evidence type="ECO:0008006" key="3">
    <source>
        <dbReference type="Google" id="ProtNLM"/>
    </source>
</evidence>
<name>A0ABR9UKH9_9CHRO</name>
<gene>
    <name evidence="1" type="ORF">IQ230_00100</name>
</gene>
<keyword evidence="2" id="KW-1185">Reference proteome</keyword>
<dbReference type="RefSeq" id="WP_193929658.1">
    <property type="nucleotide sequence ID" value="NZ_CAWPMZ010000041.1"/>
</dbReference>
<dbReference type="Proteomes" id="UP000651156">
    <property type="component" value="Unassembled WGS sequence"/>
</dbReference>